<dbReference type="Proteomes" id="UP001153321">
    <property type="component" value="Chromosome Z"/>
</dbReference>
<evidence type="ECO:0000313" key="2">
    <source>
        <dbReference type="EMBL" id="CAH1647595.1"/>
    </source>
</evidence>
<evidence type="ECO:0000256" key="1">
    <source>
        <dbReference type="SAM" id="MobiDB-lite"/>
    </source>
</evidence>
<reference evidence="2" key="1">
    <citation type="submission" date="2022-02" db="EMBL/GenBank/DDBJ databases">
        <authorList>
            <person name="King R."/>
        </authorList>
    </citation>
    <scope>NUCLEOTIDE SEQUENCE</scope>
</reference>
<accession>A0A9P0IH01</accession>
<protein>
    <submittedName>
        <fullName evidence="2">Uncharacterized protein</fullName>
    </submittedName>
</protein>
<keyword evidence="3" id="KW-1185">Reference proteome</keyword>
<feature type="compositionally biased region" description="Basic and acidic residues" evidence="1">
    <location>
        <begin position="33"/>
        <end position="46"/>
    </location>
</feature>
<proteinExistence type="predicted"/>
<dbReference type="EMBL" id="LR824562">
    <property type="protein sequence ID" value="CAH1647595.1"/>
    <property type="molecule type" value="Genomic_DNA"/>
</dbReference>
<evidence type="ECO:0000313" key="3">
    <source>
        <dbReference type="Proteomes" id="UP001153321"/>
    </source>
</evidence>
<organism evidence="2 3">
    <name type="scientific">Spodoptera littoralis</name>
    <name type="common">Egyptian cotton leafworm</name>
    <dbReference type="NCBI Taxonomy" id="7109"/>
    <lineage>
        <taxon>Eukaryota</taxon>
        <taxon>Metazoa</taxon>
        <taxon>Ecdysozoa</taxon>
        <taxon>Arthropoda</taxon>
        <taxon>Hexapoda</taxon>
        <taxon>Insecta</taxon>
        <taxon>Pterygota</taxon>
        <taxon>Neoptera</taxon>
        <taxon>Endopterygota</taxon>
        <taxon>Lepidoptera</taxon>
        <taxon>Glossata</taxon>
        <taxon>Ditrysia</taxon>
        <taxon>Noctuoidea</taxon>
        <taxon>Noctuidae</taxon>
        <taxon>Amphipyrinae</taxon>
        <taxon>Spodoptera</taxon>
    </lineage>
</organism>
<name>A0A9P0IH01_SPOLI</name>
<feature type="region of interest" description="Disordered" evidence="1">
    <location>
        <begin position="1"/>
        <end position="46"/>
    </location>
</feature>
<gene>
    <name evidence="2" type="ORF">SPLIT_LOCUS12946</name>
</gene>
<sequence length="117" mass="13840">MAHQFWISYHPPTGNKHASSGDETPPIPEEELEQQKLEHEKQLQKEKECQAREAEEIRQLDIKLLHQRAIEAEEDKKREVTVLIQCVQYNMLSSEMVTRKLCPYMSITFMRKNDKLC</sequence>
<dbReference type="AlphaFoldDB" id="A0A9P0IH01"/>